<feature type="domain" description="SEA" evidence="3">
    <location>
        <begin position="217"/>
        <end position="330"/>
    </location>
</feature>
<evidence type="ECO:0000259" key="3">
    <source>
        <dbReference type="PROSITE" id="PS50024"/>
    </source>
</evidence>
<proteinExistence type="evidence at transcript level"/>
<feature type="compositionally biased region" description="Low complexity" evidence="1">
    <location>
        <begin position="477"/>
        <end position="488"/>
    </location>
</feature>
<feature type="compositionally biased region" description="Polar residues" evidence="1">
    <location>
        <begin position="524"/>
        <end position="537"/>
    </location>
</feature>
<dbReference type="HOGENOM" id="CLU_269388_0_0_1"/>
<feature type="compositionally biased region" description="Polar residues" evidence="1">
    <location>
        <begin position="461"/>
        <end position="474"/>
    </location>
</feature>
<reference evidence="5" key="1">
    <citation type="submission" date="2002-03" db="EMBL/GenBank/DDBJ databases">
        <authorList>
            <person name="Stapleton M."/>
            <person name="Brokstein P."/>
            <person name="Hong L."/>
            <person name="Agbayani A."/>
            <person name="Carlson J."/>
            <person name="Champe M."/>
            <person name="Chavez C."/>
            <person name="Dorsett V."/>
            <person name="Dresnek D."/>
            <person name="Farfan D."/>
            <person name="Frise E."/>
            <person name="George R."/>
            <person name="Gonzalez M."/>
            <person name="Guarin H."/>
            <person name="Kronmiller B."/>
            <person name="Li P."/>
            <person name="Liao G."/>
            <person name="Miranda A."/>
            <person name="Mungall C.J."/>
            <person name="Nunoo J."/>
            <person name="Pacleb J."/>
            <person name="Paragas V."/>
            <person name="Park S."/>
            <person name="Patel S."/>
            <person name="Phouanenavong S."/>
            <person name="Wan K."/>
            <person name="Yu C."/>
            <person name="Lewis S.E."/>
            <person name="Rubin G.M."/>
            <person name="Celniker S."/>
        </authorList>
    </citation>
    <scope>NUCLEOTIDE SEQUENCE</scope>
    <source>
        <strain evidence="5">Berkeley</strain>
    </source>
</reference>
<evidence type="ECO:0000313" key="5">
    <source>
        <dbReference type="EMBL" id="AAL90369.1"/>
    </source>
</evidence>
<name>Q8SXH6_DROME</name>
<evidence type="ECO:0000313" key="6">
    <source>
        <dbReference type="FlyBase" id="FBgn0034797"/>
    </source>
</evidence>
<dbReference type="SMART" id="SM00664">
    <property type="entry name" value="DoH"/>
    <property type="match status" value="1"/>
</dbReference>
<dbReference type="AGR" id="FB:FBgn0034797"/>
<evidence type="ECO:0000256" key="2">
    <source>
        <dbReference type="SAM" id="Phobius"/>
    </source>
</evidence>
<dbReference type="InterPro" id="IPR000082">
    <property type="entry name" value="SEA_dom"/>
</dbReference>
<dbReference type="CDD" id="cd09631">
    <property type="entry name" value="DOMON_DOH"/>
    <property type="match status" value="1"/>
</dbReference>
<dbReference type="AlphaFoldDB" id="Q8SXH6"/>
<evidence type="ECO:0000259" key="4">
    <source>
        <dbReference type="PROSITE" id="PS50836"/>
    </source>
</evidence>
<dbReference type="PeptideAtlas" id="Q8SXH6"/>
<protein>
    <submittedName>
        <fullName evidence="5">RE44714p</fullName>
    </submittedName>
</protein>
<feature type="transmembrane region" description="Helical" evidence="2">
    <location>
        <begin position="372"/>
        <end position="395"/>
    </location>
</feature>
<keyword evidence="2" id="KW-0812">Transmembrane</keyword>
<dbReference type="PROSITE" id="PS50024">
    <property type="entry name" value="SEA"/>
    <property type="match status" value="1"/>
</dbReference>
<dbReference type="PANTHER" id="PTHR46901:SF2">
    <property type="entry name" value="GH04942P"/>
    <property type="match status" value="1"/>
</dbReference>
<accession>Q8SXH6</accession>
<dbReference type="PANTHER" id="PTHR46901">
    <property type="entry name" value="GH04942P"/>
    <property type="match status" value="1"/>
</dbReference>
<feature type="region of interest" description="Disordered" evidence="1">
    <location>
        <begin position="431"/>
        <end position="606"/>
    </location>
</feature>
<feature type="domain" description="DOMON" evidence="4">
    <location>
        <begin position="51"/>
        <end position="171"/>
    </location>
</feature>
<dbReference type="InterPro" id="IPR045266">
    <property type="entry name" value="DOH_DOMON"/>
</dbReference>
<dbReference type="VEuPathDB" id="VectorBase:FBgn0034797"/>
<dbReference type="InterPro" id="IPR005018">
    <property type="entry name" value="DOMON_domain"/>
</dbReference>
<gene>
    <name evidence="5 6" type="primary">nahoda</name>
    <name evidence="6" type="ORF">CG12781</name>
</gene>
<sequence length="619" mass="69887">MQRGVTQINFFEKEKSATSTDRNDLGTNVLDNDCYGHWKYPSNCSPQEHTCEYYASWETVGKGDEMRWHIETSNTQTWTGIGFSDDQRMSQTDAIIGWVDGRSGRPFLMDTWVLGYAPPKLDDRQDIYNASGRIEKGVTILEFNRKRVSNDEQDLSFTDDHCLYLFFPVLGGAFNVVNKKIRKHEQVPPISSQRVCIKSCGKELESVFVGTSTPAPSRLVYAVAVKLMNLGESYEAPKPGTVEFNNLAATISDSFNGILSPLTGYYKTEILGFEKEGSTMVAKVQAMFDKADVEKKHALETNEVDKTSEAAAQKNADVIRSALKDQVATGRVGSLTVDRQFLDFEALEYKSSSEPNAKETLLSFFDLSETRLYIVLGLIAALVLIALIQAFCTIWKTSRKSKNTKEKLIQNSPWKEFASNTNYAFDPYGETEEKNITNSSSGKEKARNRHQSTTSSQQTTLPMSHSPTSKSQMYYESPNGQGKSSNGNGSRGNGRATQESSVGGAPYSRSSYAERAYSLPRQAHQYQQSPASMQPSGYYTHDRRAARQGSRDREREREREEERRQRQDRDRDSGYDRSRDDPRQNGGSDTPDFYFMPSQRKYSGEVVRVYVDYNKDPKH</sequence>
<feature type="compositionally biased region" description="Low complexity" evidence="1">
    <location>
        <begin position="507"/>
        <end position="518"/>
    </location>
</feature>
<feature type="compositionally biased region" description="Basic and acidic residues" evidence="1">
    <location>
        <begin position="540"/>
        <end position="583"/>
    </location>
</feature>
<keyword evidence="2" id="KW-1133">Transmembrane helix</keyword>
<dbReference type="OrthoDB" id="188511at2759"/>
<evidence type="ECO:0000256" key="1">
    <source>
        <dbReference type="SAM" id="MobiDB-lite"/>
    </source>
</evidence>
<dbReference type="EMBL" id="AY089631">
    <property type="protein sequence ID" value="AAL90369.1"/>
    <property type="molecule type" value="mRNA"/>
</dbReference>
<dbReference type="PROSITE" id="PS50836">
    <property type="entry name" value="DOMON"/>
    <property type="match status" value="1"/>
</dbReference>
<feature type="compositionally biased region" description="Low complexity" evidence="1">
    <location>
        <begin position="451"/>
        <end position="460"/>
    </location>
</feature>
<dbReference type="ExpressionAtlas" id="Q8SXH6">
    <property type="expression patterns" value="baseline and differential"/>
</dbReference>
<dbReference type="Pfam" id="PF03351">
    <property type="entry name" value="DOMON"/>
    <property type="match status" value="1"/>
</dbReference>
<organism evidence="5">
    <name type="scientific">Drosophila melanogaster</name>
    <name type="common">Fruit fly</name>
    <dbReference type="NCBI Taxonomy" id="7227"/>
    <lineage>
        <taxon>Eukaryota</taxon>
        <taxon>Metazoa</taxon>
        <taxon>Ecdysozoa</taxon>
        <taxon>Arthropoda</taxon>
        <taxon>Hexapoda</taxon>
        <taxon>Insecta</taxon>
        <taxon>Pterygota</taxon>
        <taxon>Neoptera</taxon>
        <taxon>Endopterygota</taxon>
        <taxon>Diptera</taxon>
        <taxon>Brachycera</taxon>
        <taxon>Muscomorpha</taxon>
        <taxon>Ephydroidea</taxon>
        <taxon>Drosophilidae</taxon>
        <taxon>Drosophila</taxon>
        <taxon>Sophophora</taxon>
    </lineage>
</organism>
<keyword evidence="2" id="KW-0472">Membrane</keyword>
<dbReference type="FlyBase" id="FBgn0034797">
    <property type="gene designation" value="nahoda"/>
</dbReference>